<comment type="caution">
    <text evidence="15">The sequence shown here is derived from an EMBL/GenBank/DDBJ whole genome shotgun (WGS) entry which is preliminary data.</text>
</comment>
<dbReference type="PANTHER" id="PTHR12203">
    <property type="entry name" value="KDEL LYS-ASP-GLU-LEU CONTAINING - RELATED"/>
    <property type="match status" value="1"/>
</dbReference>
<dbReference type="InterPro" id="IPR017868">
    <property type="entry name" value="Filamin/ABP280_repeat-like"/>
</dbReference>
<dbReference type="AlphaFoldDB" id="A0AAE1U1E1"/>
<feature type="chain" id="PRO_5042023995" description="Glycosyl transferase CAP10 domain-containing protein" evidence="13">
    <location>
        <begin position="23"/>
        <end position="508"/>
    </location>
</feature>
<dbReference type="Pfam" id="PF00630">
    <property type="entry name" value="Filamin"/>
    <property type="match status" value="1"/>
</dbReference>
<comment type="catalytic activity">
    <reaction evidence="11">
        <text>L-seryl-[EGF-like domain protein] + UDP-alpha-D-glucose = 3-O-(beta-D-glucosyl)-L-seryl-[EGF-like domain protein] + UDP + H(+)</text>
        <dbReference type="Rhea" id="RHEA:58116"/>
        <dbReference type="Rhea" id="RHEA-COMP:14610"/>
        <dbReference type="Rhea" id="RHEA-COMP:16010"/>
        <dbReference type="ChEBI" id="CHEBI:15378"/>
        <dbReference type="ChEBI" id="CHEBI:29999"/>
        <dbReference type="ChEBI" id="CHEBI:58223"/>
        <dbReference type="ChEBI" id="CHEBI:58885"/>
        <dbReference type="ChEBI" id="CHEBI:140576"/>
    </reaction>
</comment>
<sequence length="508" mass="59875">MKSWCCLVYLLLLFTLYRDVNGGKKYKLDLKKTRVFGPGLQPDKIVYPARYFFIQLYDTKGNRIEKSFGDALKVQIEGDTNQGSYCRVWTQVLDRHDGSYIVRYRSYQTCRNTVIHILYNNQHVADSPYKIEDPVYSEDCYCPSGDLETWSDLVGCRTSFPQIQRDLEPFPEVDFDPVIKEAQVRFNQAGARSFCNYVIKDNKVYRRCYGQHIGFNMFMDNMLHSMTRKMTLPDIEFIINLGDWPLVNPKVKPLLPIFSWCGSEDTADIVMPTYDITEATLENMGRVTLDLLSVQSNNAVPWEAKRPQGFWRGRDARQERLDLIALARQHPHLINASLTNFFFFNKSVEEKYGPKEKHISFFKFFDYKYQINIDGTVAAYRFPYLLGGSSVVFKQDSPYYEFFYHDLQPYVHYIPFKRDLSDLIEKLEWARSNDDKARLIGQTGRKYMQENLMPRDVYCYHAALFQEWSKRLKSEVRVRADMEHIPVPQNEKRFGDCRCHRLTRHDEL</sequence>
<dbReference type="InterPro" id="IPR014756">
    <property type="entry name" value="Ig_E-set"/>
</dbReference>
<comment type="subcellular location">
    <subcellularLocation>
        <location evidence="1">Endoplasmic reticulum lumen</location>
    </subcellularLocation>
</comment>
<dbReference type="GO" id="GO:0046527">
    <property type="term" value="F:glucosyltransferase activity"/>
    <property type="evidence" value="ECO:0007669"/>
    <property type="project" value="TreeGrafter"/>
</dbReference>
<dbReference type="EMBL" id="JAWZYT010002359">
    <property type="protein sequence ID" value="KAK4304926.1"/>
    <property type="molecule type" value="Genomic_DNA"/>
</dbReference>
<dbReference type="Proteomes" id="UP001292094">
    <property type="component" value="Unassembled WGS sequence"/>
</dbReference>
<evidence type="ECO:0000256" key="8">
    <source>
        <dbReference type="ARBA" id="ARBA00023180"/>
    </source>
</evidence>
<evidence type="ECO:0000256" key="12">
    <source>
        <dbReference type="PROSITE-ProRule" id="PRU00087"/>
    </source>
</evidence>
<evidence type="ECO:0000256" key="11">
    <source>
        <dbReference type="ARBA" id="ARBA00049246"/>
    </source>
</evidence>
<keyword evidence="5" id="KW-0808">Transferase</keyword>
<evidence type="ECO:0000256" key="2">
    <source>
        <dbReference type="ARBA" id="ARBA00004922"/>
    </source>
</evidence>
<evidence type="ECO:0000256" key="7">
    <source>
        <dbReference type="ARBA" id="ARBA00022824"/>
    </source>
</evidence>
<keyword evidence="16" id="KW-1185">Reference proteome</keyword>
<name>A0AAE1U1E1_9EUCA</name>
<evidence type="ECO:0000259" key="14">
    <source>
        <dbReference type="SMART" id="SM00672"/>
    </source>
</evidence>
<evidence type="ECO:0000256" key="4">
    <source>
        <dbReference type="ARBA" id="ARBA00022676"/>
    </source>
</evidence>
<dbReference type="GO" id="GO:0005788">
    <property type="term" value="C:endoplasmic reticulum lumen"/>
    <property type="evidence" value="ECO:0007669"/>
    <property type="project" value="UniProtKB-SubCell"/>
</dbReference>
<keyword evidence="6 13" id="KW-0732">Signal</keyword>
<evidence type="ECO:0000256" key="10">
    <source>
        <dbReference type="ARBA" id="ARBA00047553"/>
    </source>
</evidence>
<feature type="repeat" description="Filamin" evidence="12">
    <location>
        <begin position="25"/>
        <end position="133"/>
    </location>
</feature>
<evidence type="ECO:0000256" key="1">
    <source>
        <dbReference type="ARBA" id="ARBA00004319"/>
    </source>
</evidence>
<dbReference type="PROSITE" id="PS50194">
    <property type="entry name" value="FILAMIN_REPEAT"/>
    <property type="match status" value="1"/>
</dbReference>
<keyword evidence="8" id="KW-0325">Glycoprotein</keyword>
<evidence type="ECO:0000313" key="16">
    <source>
        <dbReference type="Proteomes" id="UP001292094"/>
    </source>
</evidence>
<evidence type="ECO:0000256" key="9">
    <source>
        <dbReference type="ARBA" id="ARBA00045690"/>
    </source>
</evidence>
<dbReference type="InterPro" id="IPR013783">
    <property type="entry name" value="Ig-like_fold"/>
</dbReference>
<dbReference type="Gene3D" id="2.60.40.10">
    <property type="entry name" value="Immunoglobulins"/>
    <property type="match status" value="1"/>
</dbReference>
<dbReference type="SUPFAM" id="SSF81296">
    <property type="entry name" value="E set domains"/>
    <property type="match status" value="1"/>
</dbReference>
<dbReference type="PANTHER" id="PTHR12203:SF122">
    <property type="entry name" value="GLYCOSYL TRANSFERASE CAP10 DOMAIN-CONTAINING PROTEIN"/>
    <property type="match status" value="1"/>
</dbReference>
<evidence type="ECO:0000256" key="13">
    <source>
        <dbReference type="SAM" id="SignalP"/>
    </source>
</evidence>
<evidence type="ECO:0000256" key="6">
    <source>
        <dbReference type="ARBA" id="ARBA00022729"/>
    </source>
</evidence>
<protein>
    <recommendedName>
        <fullName evidence="14">Glycosyl transferase CAP10 domain-containing protein</fullName>
    </recommendedName>
</protein>
<dbReference type="SMART" id="SM00557">
    <property type="entry name" value="IG_FLMN"/>
    <property type="match status" value="1"/>
</dbReference>
<evidence type="ECO:0000256" key="3">
    <source>
        <dbReference type="ARBA" id="ARBA00006063"/>
    </source>
</evidence>
<evidence type="ECO:0000313" key="15">
    <source>
        <dbReference type="EMBL" id="KAK4304926.1"/>
    </source>
</evidence>
<dbReference type="FunFam" id="2.60.40.10:FF:000419">
    <property type="entry name" value="KDEL (Lys-Asp-Glu-Leu) containing 1"/>
    <property type="match status" value="1"/>
</dbReference>
<gene>
    <name evidence="15" type="ORF">Pmani_023143</name>
</gene>
<comment type="catalytic activity">
    <reaction evidence="10">
        <text>L-seryl-[EGF-like domain protein] + UDP-alpha-D-xylose = 3-O-(beta-D-xylosyl)-L-seryl-[EGF-like domain protein] + UDP + H(+)</text>
        <dbReference type="Rhea" id="RHEA:62016"/>
        <dbReference type="Rhea" id="RHEA-COMP:16010"/>
        <dbReference type="Rhea" id="RHEA-COMP:16011"/>
        <dbReference type="ChEBI" id="CHEBI:15378"/>
        <dbReference type="ChEBI" id="CHEBI:29999"/>
        <dbReference type="ChEBI" id="CHEBI:57632"/>
        <dbReference type="ChEBI" id="CHEBI:58223"/>
        <dbReference type="ChEBI" id="CHEBI:132085"/>
    </reaction>
</comment>
<evidence type="ECO:0000256" key="5">
    <source>
        <dbReference type="ARBA" id="ARBA00022679"/>
    </source>
</evidence>
<dbReference type="Pfam" id="PF05686">
    <property type="entry name" value="Glyco_transf_90"/>
    <property type="match status" value="1"/>
</dbReference>
<dbReference type="InterPro" id="IPR001298">
    <property type="entry name" value="Filamin/ABP280_rpt"/>
</dbReference>
<comment type="similarity">
    <text evidence="3">Belongs to the KDELC family.</text>
</comment>
<reference evidence="15" key="1">
    <citation type="submission" date="2023-11" db="EMBL/GenBank/DDBJ databases">
        <title>Genome assemblies of two species of porcelain crab, Petrolisthes cinctipes and Petrolisthes manimaculis (Anomura: Porcellanidae).</title>
        <authorList>
            <person name="Angst P."/>
        </authorList>
    </citation>
    <scope>NUCLEOTIDE SEQUENCE</scope>
    <source>
        <strain evidence="15">PB745_02</strain>
        <tissue evidence="15">Gill</tissue>
    </source>
</reference>
<dbReference type="InterPro" id="IPR051091">
    <property type="entry name" value="O-Glucosyltr/Glycosyltrsf_90"/>
</dbReference>
<feature type="domain" description="Glycosyl transferase CAP10" evidence="14">
    <location>
        <begin position="231"/>
        <end position="475"/>
    </location>
</feature>
<dbReference type="InterPro" id="IPR006598">
    <property type="entry name" value="CAP10"/>
</dbReference>
<feature type="signal peptide" evidence="13">
    <location>
        <begin position="1"/>
        <end position="22"/>
    </location>
</feature>
<accession>A0AAE1U1E1</accession>
<organism evidence="15 16">
    <name type="scientific">Petrolisthes manimaculis</name>
    <dbReference type="NCBI Taxonomy" id="1843537"/>
    <lineage>
        <taxon>Eukaryota</taxon>
        <taxon>Metazoa</taxon>
        <taxon>Ecdysozoa</taxon>
        <taxon>Arthropoda</taxon>
        <taxon>Crustacea</taxon>
        <taxon>Multicrustacea</taxon>
        <taxon>Malacostraca</taxon>
        <taxon>Eumalacostraca</taxon>
        <taxon>Eucarida</taxon>
        <taxon>Decapoda</taxon>
        <taxon>Pleocyemata</taxon>
        <taxon>Anomura</taxon>
        <taxon>Galatheoidea</taxon>
        <taxon>Porcellanidae</taxon>
        <taxon>Petrolisthes</taxon>
    </lineage>
</organism>
<keyword evidence="4" id="KW-0328">Glycosyltransferase</keyword>
<proteinExistence type="inferred from homology"/>
<comment type="function">
    <text evidence="9">Protein O-glucosyltransferase. Catalyzes the reaction that attaches glucose through an O-glycosidic linkage to a conserved serine residue found in the consensus sequence C-X-S-X-[PA]-C in epidermal growth factor-like repeats. Regulates Notch signaling by glucosylating Notch in the ER, glucosylation is required for the correct folding and cleavage of Notch.</text>
</comment>
<comment type="pathway">
    <text evidence="2">Protein modification; protein glycosylation.</text>
</comment>
<keyword evidence="7" id="KW-0256">Endoplasmic reticulum</keyword>
<dbReference type="SMART" id="SM00672">
    <property type="entry name" value="CAP10"/>
    <property type="match status" value="1"/>
</dbReference>